<dbReference type="AlphaFoldDB" id="A0A3M7PXP2"/>
<name>A0A3M7PXP2_BRAPC</name>
<comment type="caution">
    <text evidence="1">The sequence shown here is derived from an EMBL/GenBank/DDBJ whole genome shotgun (WGS) entry which is preliminary data.</text>
</comment>
<gene>
    <name evidence="1" type="ORF">BpHYR1_031540</name>
</gene>
<keyword evidence="2" id="KW-1185">Reference proteome</keyword>
<protein>
    <submittedName>
        <fullName evidence="1">Uncharacterized protein</fullName>
    </submittedName>
</protein>
<proteinExistence type="predicted"/>
<evidence type="ECO:0000313" key="2">
    <source>
        <dbReference type="Proteomes" id="UP000276133"/>
    </source>
</evidence>
<sequence>MTQTFHSNNSTQSRSNFTRSAASFSLGNNFTSSPSSARPTMAPNSVENKLFSDLIALTYTFIILDCKNEKFQTKNVKKDGKLKFMIKFFDLNKKIENYMNFFLNHNLDTLMSILNLSLKINIKIFEKYIDLFSMRALAIRIR</sequence>
<evidence type="ECO:0000313" key="1">
    <source>
        <dbReference type="EMBL" id="RNA03649.1"/>
    </source>
</evidence>
<organism evidence="1 2">
    <name type="scientific">Brachionus plicatilis</name>
    <name type="common">Marine rotifer</name>
    <name type="synonym">Brachionus muelleri</name>
    <dbReference type="NCBI Taxonomy" id="10195"/>
    <lineage>
        <taxon>Eukaryota</taxon>
        <taxon>Metazoa</taxon>
        <taxon>Spiralia</taxon>
        <taxon>Gnathifera</taxon>
        <taxon>Rotifera</taxon>
        <taxon>Eurotatoria</taxon>
        <taxon>Monogononta</taxon>
        <taxon>Pseudotrocha</taxon>
        <taxon>Ploima</taxon>
        <taxon>Brachionidae</taxon>
        <taxon>Brachionus</taxon>
    </lineage>
</organism>
<dbReference type="Proteomes" id="UP000276133">
    <property type="component" value="Unassembled WGS sequence"/>
</dbReference>
<accession>A0A3M7PXP2</accession>
<dbReference type="EMBL" id="REGN01008406">
    <property type="protein sequence ID" value="RNA03649.1"/>
    <property type="molecule type" value="Genomic_DNA"/>
</dbReference>
<reference evidence="1 2" key="1">
    <citation type="journal article" date="2018" name="Sci. Rep.">
        <title>Genomic signatures of local adaptation to the degree of environmental predictability in rotifers.</title>
        <authorList>
            <person name="Franch-Gras L."/>
            <person name="Hahn C."/>
            <person name="Garcia-Roger E.M."/>
            <person name="Carmona M.J."/>
            <person name="Serra M."/>
            <person name="Gomez A."/>
        </authorList>
    </citation>
    <scope>NUCLEOTIDE SEQUENCE [LARGE SCALE GENOMIC DNA]</scope>
    <source>
        <strain evidence="1">HYR1</strain>
    </source>
</reference>